<dbReference type="OrthoDB" id="9773738at2"/>
<evidence type="ECO:0000256" key="1">
    <source>
        <dbReference type="SAM" id="SignalP"/>
    </source>
</evidence>
<dbReference type="Gene3D" id="3.60.15.10">
    <property type="entry name" value="Ribonuclease Z/Hydroxyacylglutathione hydrolase-like"/>
    <property type="match status" value="1"/>
</dbReference>
<dbReference type="EMBL" id="FRFE01000002">
    <property type="protein sequence ID" value="SHO43769.1"/>
    <property type="molecule type" value="Genomic_DNA"/>
</dbReference>
<sequence>MKKKTLGLLAVSLCLSWGFSMSAVAQDPAKIWLRQGPNKLLDSDAIMAKMDMARDLAGYDYYLSTLQRLQCQDIDETYTIVQTPGVNMGAWKEVPAEPTQVFDNVYYVGGMEVGGWIIDTGEGLIMLDSSYEYGATTILEPNIAALGLNPADIKYILVTHAGPDHFGAVMHFVDNYGTKVVFNRQLAGGPANPPWLQVVPEDMVIMGDGDKLTLGNTTITAVHTPRSYNADGITPGDGLSYFIPVKINGKRHLWATYGNTGLVGTVADKVLYRESMAKWLKYVDALKPDIAISSHPFVDASLDRMEIIRECNDRRGQHKGWNKQECSRNPFVIGRKAARRYFEIMDQCAVVQTMRQEAGINSTGLEELP</sequence>
<dbReference type="RefSeq" id="WP_073611875.1">
    <property type="nucleotide sequence ID" value="NZ_FRFE01000002.1"/>
</dbReference>
<keyword evidence="4" id="KW-1185">Reference proteome</keyword>
<proteinExistence type="predicted"/>
<name>A0A1M7XXT8_9BACT</name>
<evidence type="ECO:0000313" key="3">
    <source>
        <dbReference type="EMBL" id="SHO43769.1"/>
    </source>
</evidence>
<accession>A0A1M7XXT8</accession>
<feature type="chain" id="PRO_5012071085" evidence="1">
    <location>
        <begin position="26"/>
        <end position="369"/>
    </location>
</feature>
<evidence type="ECO:0000313" key="4">
    <source>
        <dbReference type="Proteomes" id="UP000184603"/>
    </source>
</evidence>
<keyword evidence="1" id="KW-0732">Signal</keyword>
<evidence type="ECO:0000259" key="2">
    <source>
        <dbReference type="SMART" id="SM00849"/>
    </source>
</evidence>
<dbReference type="Proteomes" id="UP000184603">
    <property type="component" value="Unassembled WGS sequence"/>
</dbReference>
<feature type="domain" description="Metallo-beta-lactamase" evidence="2">
    <location>
        <begin position="112"/>
        <end position="295"/>
    </location>
</feature>
<dbReference type="Pfam" id="PF00753">
    <property type="entry name" value="Lactamase_B"/>
    <property type="match status" value="1"/>
</dbReference>
<dbReference type="AlphaFoldDB" id="A0A1M7XXT8"/>
<dbReference type="SUPFAM" id="SSF56281">
    <property type="entry name" value="Metallo-hydrolase/oxidoreductase"/>
    <property type="match status" value="1"/>
</dbReference>
<gene>
    <name evidence="3" type="ORF">SAMN02745220_00506</name>
</gene>
<organism evidence="3 4">
    <name type="scientific">Desulfopila aestuarii DSM 18488</name>
    <dbReference type="NCBI Taxonomy" id="1121416"/>
    <lineage>
        <taxon>Bacteria</taxon>
        <taxon>Pseudomonadati</taxon>
        <taxon>Thermodesulfobacteriota</taxon>
        <taxon>Desulfobulbia</taxon>
        <taxon>Desulfobulbales</taxon>
        <taxon>Desulfocapsaceae</taxon>
        <taxon>Desulfopila</taxon>
    </lineage>
</organism>
<feature type="signal peptide" evidence="1">
    <location>
        <begin position="1"/>
        <end position="25"/>
    </location>
</feature>
<protein>
    <submittedName>
        <fullName evidence="3">Metallo-beta-lactamase superfamily protein</fullName>
    </submittedName>
</protein>
<dbReference type="STRING" id="1121416.SAMN02745220_00506"/>
<reference evidence="3 4" key="1">
    <citation type="submission" date="2016-12" db="EMBL/GenBank/DDBJ databases">
        <authorList>
            <person name="Song W.-J."/>
            <person name="Kurnit D.M."/>
        </authorList>
    </citation>
    <scope>NUCLEOTIDE SEQUENCE [LARGE SCALE GENOMIC DNA]</scope>
    <source>
        <strain evidence="3 4">DSM 18488</strain>
    </source>
</reference>
<dbReference type="SMART" id="SM00849">
    <property type="entry name" value="Lactamase_B"/>
    <property type="match status" value="1"/>
</dbReference>
<dbReference type="InterPro" id="IPR001279">
    <property type="entry name" value="Metallo-B-lactamas"/>
</dbReference>
<dbReference type="InterPro" id="IPR036866">
    <property type="entry name" value="RibonucZ/Hydroxyglut_hydro"/>
</dbReference>